<dbReference type="eggNOG" id="COG0481">
    <property type="taxonomic scope" value="Bacteria"/>
</dbReference>
<comment type="caution">
    <text evidence="14">The sequence shown here is derived from an EMBL/GenBank/DDBJ whole genome shotgun (WGS) entry which is preliminary data.</text>
</comment>
<dbReference type="SUPFAM" id="SSF54980">
    <property type="entry name" value="EF-G C-terminal domain-like"/>
    <property type="match status" value="2"/>
</dbReference>
<dbReference type="PANTHER" id="PTHR43512:SF4">
    <property type="entry name" value="TRANSLATION FACTOR GUF1 HOMOLOG, CHLOROPLASTIC"/>
    <property type="match status" value="1"/>
</dbReference>
<dbReference type="Proteomes" id="UP000015520">
    <property type="component" value="Unassembled WGS sequence"/>
</dbReference>
<keyword evidence="15" id="KW-1185">Reference proteome</keyword>
<dbReference type="GO" id="GO:0043022">
    <property type="term" value="F:ribosome binding"/>
    <property type="evidence" value="ECO:0007669"/>
    <property type="project" value="UniProtKB-UniRule"/>
</dbReference>
<evidence type="ECO:0000256" key="12">
    <source>
        <dbReference type="HAMAP-Rule" id="MF_00071"/>
    </source>
</evidence>
<evidence type="ECO:0000256" key="2">
    <source>
        <dbReference type="ARBA" id="ARBA00022475"/>
    </source>
</evidence>
<evidence type="ECO:0000313" key="14">
    <source>
        <dbReference type="EMBL" id="EQB40109.1"/>
    </source>
</evidence>
<protein>
    <recommendedName>
        <fullName evidence="11 12">Elongation factor 4</fullName>
        <shortName evidence="12">EF-4</shortName>
        <ecNumber evidence="11 12">3.6.5.n1</ecNumber>
    </recommendedName>
    <alternativeName>
        <fullName evidence="12">Ribosomal back-translocase LepA</fullName>
    </alternativeName>
</protein>
<keyword evidence="14" id="KW-0251">Elongation factor</keyword>
<accession>T0KSZ4</accession>
<dbReference type="FunFam" id="3.30.70.2570:FF:000001">
    <property type="entry name" value="Translation factor GUF1, mitochondrial"/>
    <property type="match status" value="1"/>
</dbReference>
<evidence type="ECO:0000256" key="4">
    <source>
        <dbReference type="ARBA" id="ARBA00022801"/>
    </source>
</evidence>
<dbReference type="Pfam" id="PF00679">
    <property type="entry name" value="EFG_C"/>
    <property type="match status" value="1"/>
</dbReference>
<dbReference type="InterPro" id="IPR038363">
    <property type="entry name" value="LepA_C_sf"/>
</dbReference>
<dbReference type="PANTHER" id="PTHR43512">
    <property type="entry name" value="TRANSLATION FACTOR GUF1-RELATED"/>
    <property type="match status" value="1"/>
</dbReference>
<evidence type="ECO:0000256" key="10">
    <source>
        <dbReference type="ARBA" id="ARBA00061052"/>
    </source>
</evidence>
<dbReference type="InterPro" id="IPR005225">
    <property type="entry name" value="Small_GTP-bd"/>
</dbReference>
<keyword evidence="7 12" id="KW-0472">Membrane</keyword>
<evidence type="ECO:0000256" key="1">
    <source>
        <dbReference type="ARBA" id="ARBA00005454"/>
    </source>
</evidence>
<dbReference type="FunFam" id="3.30.70.870:FF:000004">
    <property type="entry name" value="Translation factor GUF1, mitochondrial"/>
    <property type="match status" value="1"/>
</dbReference>
<comment type="catalytic activity">
    <reaction evidence="8 12">
        <text>GTP + H2O = GDP + phosphate + H(+)</text>
        <dbReference type="Rhea" id="RHEA:19669"/>
        <dbReference type="ChEBI" id="CHEBI:15377"/>
        <dbReference type="ChEBI" id="CHEBI:15378"/>
        <dbReference type="ChEBI" id="CHEBI:37565"/>
        <dbReference type="ChEBI" id="CHEBI:43474"/>
        <dbReference type="ChEBI" id="CHEBI:58189"/>
        <dbReference type="EC" id="3.6.5.n1"/>
    </reaction>
</comment>
<dbReference type="InterPro" id="IPR009000">
    <property type="entry name" value="Transl_B-barrel_sf"/>
</dbReference>
<dbReference type="SUPFAM" id="SSF52540">
    <property type="entry name" value="P-loop containing nucleoside triphosphate hydrolases"/>
    <property type="match status" value="1"/>
</dbReference>
<evidence type="ECO:0000256" key="5">
    <source>
        <dbReference type="ARBA" id="ARBA00022917"/>
    </source>
</evidence>
<evidence type="ECO:0000256" key="7">
    <source>
        <dbReference type="ARBA" id="ARBA00023136"/>
    </source>
</evidence>
<dbReference type="OrthoDB" id="9804431at2"/>
<dbReference type="SUPFAM" id="SSF50447">
    <property type="entry name" value="Translation proteins"/>
    <property type="match status" value="1"/>
</dbReference>
<comment type="subcellular location">
    <subcellularLocation>
        <location evidence="12">Cell membrane</location>
        <topology evidence="12">Peripheral membrane protein</topology>
        <orientation evidence="12">Cytoplasmic side</orientation>
    </subcellularLocation>
</comment>
<dbReference type="CDD" id="cd01890">
    <property type="entry name" value="LepA"/>
    <property type="match status" value="1"/>
</dbReference>
<dbReference type="PROSITE" id="PS00301">
    <property type="entry name" value="G_TR_1"/>
    <property type="match status" value="1"/>
</dbReference>
<dbReference type="Gene3D" id="3.30.70.240">
    <property type="match status" value="1"/>
</dbReference>
<dbReference type="GO" id="GO:0005525">
    <property type="term" value="F:GTP binding"/>
    <property type="evidence" value="ECO:0007669"/>
    <property type="project" value="UniProtKB-UniRule"/>
</dbReference>
<dbReference type="HAMAP" id="MF_00071">
    <property type="entry name" value="LepA"/>
    <property type="match status" value="1"/>
</dbReference>
<keyword evidence="4 12" id="KW-0378">Hydrolase</keyword>
<gene>
    <name evidence="12" type="primary">lepA</name>
    <name evidence="14" type="ORF">M947_03545</name>
</gene>
<evidence type="ECO:0000256" key="3">
    <source>
        <dbReference type="ARBA" id="ARBA00022741"/>
    </source>
</evidence>
<dbReference type="NCBIfam" id="TIGR00231">
    <property type="entry name" value="small_GTP"/>
    <property type="match status" value="1"/>
</dbReference>
<keyword evidence="2 12" id="KW-1003">Cell membrane</keyword>
<dbReference type="PATRIC" id="fig|1172190.3.peg.689"/>
<dbReference type="Gene3D" id="2.40.30.10">
    <property type="entry name" value="Translation factors"/>
    <property type="match status" value="1"/>
</dbReference>
<dbReference type="FunFam" id="3.30.70.240:FF:000007">
    <property type="entry name" value="Translation factor GUF1, mitochondrial"/>
    <property type="match status" value="1"/>
</dbReference>
<evidence type="ECO:0000256" key="6">
    <source>
        <dbReference type="ARBA" id="ARBA00023134"/>
    </source>
</evidence>
<reference evidence="14 15" key="1">
    <citation type="submission" date="2013-07" db="EMBL/GenBank/DDBJ databases">
        <title>Sulfurimonas hongkongensis AST-10 Genome Sequencing.</title>
        <authorList>
            <person name="Cai L."/>
            <person name="Zhang T."/>
        </authorList>
    </citation>
    <scope>NUCLEOTIDE SEQUENCE [LARGE SCALE GENOMIC DNA]</scope>
    <source>
        <strain evidence="14 15">AST-10</strain>
    </source>
</reference>
<comment type="function">
    <text evidence="9 12">Required for accurate and efficient protein synthesis under certain stress conditions. May act as a fidelity factor of the translation reaction, by catalyzing a one-codon backward translocation of tRNAs on improperly translocated ribosomes. Back-translocation proceeds from a post-translocation (POST) complex to a pre-translocation (PRE) complex, thus giving elongation factor G a second chance to translocate the tRNAs correctly. Binds to ribosomes in a GTP-dependent manner.</text>
</comment>
<dbReference type="InterPro" id="IPR000640">
    <property type="entry name" value="EFG_V-like"/>
</dbReference>
<dbReference type="RefSeq" id="WP_021286983.1">
    <property type="nucleotide sequence ID" value="NZ_AUPZ01000004.1"/>
</dbReference>
<dbReference type="Gene3D" id="3.40.50.300">
    <property type="entry name" value="P-loop containing nucleotide triphosphate hydrolases"/>
    <property type="match status" value="1"/>
</dbReference>
<dbReference type="Gene3D" id="3.30.70.870">
    <property type="entry name" value="Elongation Factor G (Translational Gtpase), domain 3"/>
    <property type="match status" value="1"/>
</dbReference>
<name>T0KSZ4_9BACT</name>
<dbReference type="InterPro" id="IPR035654">
    <property type="entry name" value="LepA_IV"/>
</dbReference>
<feature type="binding site" evidence="12">
    <location>
        <begin position="14"/>
        <end position="19"/>
    </location>
    <ligand>
        <name>GTP</name>
        <dbReference type="ChEBI" id="CHEBI:37565"/>
    </ligand>
</feature>
<dbReference type="CDD" id="cd03709">
    <property type="entry name" value="lepA_C"/>
    <property type="match status" value="1"/>
</dbReference>
<dbReference type="GO" id="GO:0005886">
    <property type="term" value="C:plasma membrane"/>
    <property type="evidence" value="ECO:0007669"/>
    <property type="project" value="UniProtKB-SubCell"/>
</dbReference>
<dbReference type="NCBIfam" id="TIGR01393">
    <property type="entry name" value="lepA"/>
    <property type="match status" value="1"/>
</dbReference>
<evidence type="ECO:0000256" key="11">
    <source>
        <dbReference type="ARBA" id="ARBA00066744"/>
    </source>
</evidence>
<evidence type="ECO:0000313" key="15">
    <source>
        <dbReference type="Proteomes" id="UP000015520"/>
    </source>
</evidence>
<dbReference type="Pfam" id="PF03144">
    <property type="entry name" value="GTP_EFTU_D2"/>
    <property type="match status" value="1"/>
</dbReference>
<dbReference type="InterPro" id="IPR027417">
    <property type="entry name" value="P-loop_NTPase"/>
</dbReference>
<dbReference type="STRING" id="1172190.M947_03545"/>
<keyword evidence="5 12" id="KW-0648">Protein biosynthesis</keyword>
<dbReference type="Gene3D" id="3.30.70.2570">
    <property type="entry name" value="Elongation factor 4, C-terminal domain"/>
    <property type="match status" value="1"/>
</dbReference>
<dbReference type="FunFam" id="3.40.50.300:FF:000078">
    <property type="entry name" value="Elongation factor 4"/>
    <property type="match status" value="1"/>
</dbReference>
<dbReference type="InterPro" id="IPR035647">
    <property type="entry name" value="EFG_III/V"/>
</dbReference>
<dbReference type="InterPro" id="IPR006297">
    <property type="entry name" value="EF-4"/>
</dbReference>
<dbReference type="PRINTS" id="PR00315">
    <property type="entry name" value="ELONGATNFCT"/>
</dbReference>
<dbReference type="InterPro" id="IPR000795">
    <property type="entry name" value="T_Tr_GTP-bd_dom"/>
</dbReference>
<organism evidence="14 15">
    <name type="scientific">Sulfurimonas hongkongensis</name>
    <dbReference type="NCBI Taxonomy" id="1172190"/>
    <lineage>
        <taxon>Bacteria</taxon>
        <taxon>Pseudomonadati</taxon>
        <taxon>Campylobacterota</taxon>
        <taxon>Epsilonproteobacteria</taxon>
        <taxon>Campylobacterales</taxon>
        <taxon>Sulfurimonadaceae</taxon>
        <taxon>Sulfurimonas</taxon>
    </lineage>
</organism>
<comment type="similarity">
    <text evidence="1 12">Belongs to the TRAFAC class translation factor GTPase superfamily. Classic translation factor GTPase family. LepA subfamily.</text>
</comment>
<sequence>MKNIRNFSIIAHIDHGKSTLADRIIQECGSVSQRELKTQMMDTMDIEQERGITIKAQSVRLDYVKDGEHYILNLIDTPGHVDFSYEVSKSLASSDGALLIVDASQGVEAQTIANVYLALESNLELIPVINKIDLPAADPIKVAEEIETSIGIDATDACLVSAKSGVGIRELIDAIVDRIPSPTGDPSAATKAIIYDSWFDQYLGALALVRVFDGEIKKGQVIKLMSNGEEHQVLDLMYPHPLKKAKTLAIKSGEIGIVVLGLKEVSVVNVGDTITDAKSPASEPVGTYEPAKPFVFAGLYPIETDKFEDLRDALQKLKLNDSSLSYESETSIALGFGFRVGFLGMLHMEVVKERLEREFDLDLIATAPSVIYHVYLNSGDLVEVQNPSELPELNHIDRIEEPYVKATVITPSEYLGNIMTLLISKRGIQEKMTYLNEDRVMLEYSLPMNEIVVDFYDKLKSISKGYASFDYEPTEFKEGDLVKLDVKVAGEVVDALSIIVPRTSALSRGRVLVKNMKELIPRQLFEVAVQASLGNQVIARETVKSMGKNVTAKCYGGDITRKRKLIEKQKAGKKRMKSIGKVQLPQEAFMSVLKMD</sequence>
<dbReference type="PROSITE" id="PS51722">
    <property type="entry name" value="G_TR_2"/>
    <property type="match status" value="1"/>
</dbReference>
<dbReference type="GO" id="GO:0003746">
    <property type="term" value="F:translation elongation factor activity"/>
    <property type="evidence" value="ECO:0007669"/>
    <property type="project" value="UniProtKB-UniRule"/>
</dbReference>
<dbReference type="InterPro" id="IPR004161">
    <property type="entry name" value="EFTu-like_2"/>
</dbReference>
<keyword evidence="3 12" id="KW-0547">Nucleotide-binding</keyword>
<dbReference type="EMBL" id="AUPZ01000004">
    <property type="protein sequence ID" value="EQB40109.1"/>
    <property type="molecule type" value="Genomic_DNA"/>
</dbReference>
<dbReference type="EC" id="3.6.5.n1" evidence="11 12"/>
<keyword evidence="6 12" id="KW-0342">GTP-binding</keyword>
<evidence type="ECO:0000256" key="8">
    <source>
        <dbReference type="ARBA" id="ARBA00050293"/>
    </source>
</evidence>
<evidence type="ECO:0000256" key="9">
    <source>
        <dbReference type="ARBA" id="ARBA00057626"/>
    </source>
</evidence>
<comment type="similarity">
    <text evidence="10">Belongs to the GTP-binding elongation factor family. LepA subfamily.</text>
</comment>
<proteinExistence type="inferred from homology"/>
<evidence type="ECO:0000259" key="13">
    <source>
        <dbReference type="PROSITE" id="PS51722"/>
    </source>
</evidence>
<dbReference type="InterPro" id="IPR013842">
    <property type="entry name" value="LepA_CTD"/>
</dbReference>
<dbReference type="Pfam" id="PF00009">
    <property type="entry name" value="GTP_EFTU"/>
    <property type="match status" value="1"/>
</dbReference>
<dbReference type="GO" id="GO:0003924">
    <property type="term" value="F:GTPase activity"/>
    <property type="evidence" value="ECO:0007669"/>
    <property type="project" value="UniProtKB-UniRule"/>
</dbReference>
<dbReference type="Pfam" id="PF06421">
    <property type="entry name" value="LepA_C"/>
    <property type="match status" value="1"/>
</dbReference>
<dbReference type="InterPro" id="IPR031157">
    <property type="entry name" value="G_TR_CS"/>
</dbReference>
<dbReference type="GO" id="GO:0045727">
    <property type="term" value="P:positive regulation of translation"/>
    <property type="evidence" value="ECO:0007669"/>
    <property type="project" value="UniProtKB-UniRule"/>
</dbReference>
<feature type="binding site" evidence="12">
    <location>
        <begin position="130"/>
        <end position="133"/>
    </location>
    <ligand>
        <name>GTP</name>
        <dbReference type="ChEBI" id="CHEBI:37565"/>
    </ligand>
</feature>
<dbReference type="AlphaFoldDB" id="T0KSZ4"/>
<dbReference type="CDD" id="cd16260">
    <property type="entry name" value="EF4_III"/>
    <property type="match status" value="1"/>
</dbReference>
<feature type="domain" description="Tr-type G" evidence="13">
    <location>
        <begin position="2"/>
        <end position="183"/>
    </location>
</feature>